<feature type="domain" description="FAD-binding FR-type" evidence="5">
    <location>
        <begin position="247"/>
        <end position="348"/>
    </location>
</feature>
<dbReference type="SUPFAM" id="SSF54292">
    <property type="entry name" value="2Fe-2S ferredoxin-like"/>
    <property type="match status" value="1"/>
</dbReference>
<dbReference type="PANTHER" id="PTHR30212:SF2">
    <property type="entry name" value="PROTEIN YIIM"/>
    <property type="match status" value="1"/>
</dbReference>
<dbReference type="Gene3D" id="2.40.33.20">
    <property type="entry name" value="PK beta-barrel domain-like"/>
    <property type="match status" value="1"/>
</dbReference>
<dbReference type="Pfam" id="PF03475">
    <property type="entry name" value="YiiM_3-alpha"/>
    <property type="match status" value="1"/>
</dbReference>
<evidence type="ECO:0000256" key="1">
    <source>
        <dbReference type="ARBA" id="ARBA00022714"/>
    </source>
</evidence>
<dbReference type="Gene3D" id="3.10.20.30">
    <property type="match status" value="1"/>
</dbReference>
<dbReference type="InterPro" id="IPR036010">
    <property type="entry name" value="2Fe-2S_ferredoxin-like_sf"/>
</dbReference>
<dbReference type="GO" id="GO:0051537">
    <property type="term" value="F:2 iron, 2 sulfur cluster binding"/>
    <property type="evidence" value="ECO:0007669"/>
    <property type="project" value="UniProtKB-KW"/>
</dbReference>
<dbReference type="CDD" id="cd00207">
    <property type="entry name" value="fer2"/>
    <property type="match status" value="1"/>
</dbReference>
<accession>A0A8J8WB62</accession>
<dbReference type="InterPro" id="IPR005302">
    <property type="entry name" value="MoCF_Sase_C"/>
</dbReference>
<keyword evidence="1" id="KW-0479">Metal-binding</keyword>
<dbReference type="EMBL" id="WIWV01000001">
    <property type="protein sequence ID" value="KAF7720159.1"/>
    <property type="molecule type" value="Genomic_DNA"/>
</dbReference>
<dbReference type="PRINTS" id="PR00409">
    <property type="entry name" value="PHDIOXRDTASE"/>
</dbReference>
<dbReference type="Gene3D" id="2.40.30.10">
    <property type="entry name" value="Translation factors"/>
    <property type="match status" value="1"/>
</dbReference>
<dbReference type="SUPFAM" id="SSF52343">
    <property type="entry name" value="Ferredoxin reductase-like, C-terminal NADP-linked domain"/>
    <property type="match status" value="1"/>
</dbReference>
<dbReference type="PROSITE" id="PS00197">
    <property type="entry name" value="2FE2S_FER_1"/>
    <property type="match status" value="1"/>
</dbReference>
<dbReference type="Pfam" id="PF00111">
    <property type="entry name" value="Fer2"/>
    <property type="match status" value="1"/>
</dbReference>
<sequence>MTAIQSRLNMLEEPWEQDELLEVRTGKAQAVFGLPQQSAIFKSVRSGPVAVNEFGCQGDEHVFELHGGPDKALLHYCALHYDDWTEELPGSAHCFRTGAFGENLVSRRANERNTCIGDRIAIGSEVIVQVSLPRQPCYKLNHRFQEKNMARLSQESFRTGWFYRILRGGSIQAGDGLSLLERPNPKWTIARVQHYLYLEKENFEVMRELADLPELGNEIKTLLKNRLQLKFENQEQRLVGDGASVVDMWANYRLVHKSRETSSVMSLEFEAVEAKFPDELVQPGTHVRVKLQDRLIRAYSVVSGNRNKFTLGVALDPFSRGGSLFIHDDLLEGTIISISNFATTFPLKKKADRHVLIAGGIGITGLIASAQELHKRNRPYHLHYAVRSLEEVPFEPLLRLLEPHITIYCKSQNNPLDLHTIIRQADSNTHIYCCAGDRLTQDVQDTAKRFGLPDENVHFESFIAQSTGDPFTAELVESKRELEVPAKASLLNILRSAGFDIPSSCEAGNCGTCRVGVHAGRVEHRGTGLLPSEKETAMLSCVSRGIGRIQLNL</sequence>
<evidence type="ECO:0000256" key="2">
    <source>
        <dbReference type="ARBA" id="ARBA00023014"/>
    </source>
</evidence>
<dbReference type="InterPro" id="IPR017927">
    <property type="entry name" value="FAD-bd_FR_type"/>
</dbReference>
<dbReference type="PROSITE" id="PS51384">
    <property type="entry name" value="FAD_FR"/>
    <property type="match status" value="1"/>
</dbReference>
<evidence type="ECO:0000313" key="6">
    <source>
        <dbReference type="EMBL" id="KAF7720159.1"/>
    </source>
</evidence>
<dbReference type="OrthoDB" id="5390at2759"/>
<comment type="caution">
    <text evidence="6">The sequence shown here is derived from an EMBL/GenBank/DDBJ whole genome shotgun (WGS) entry which is preliminary data.</text>
</comment>
<dbReference type="GO" id="GO:0016491">
    <property type="term" value="F:oxidoreductase activity"/>
    <property type="evidence" value="ECO:0007669"/>
    <property type="project" value="InterPro"/>
</dbReference>
<dbReference type="PROSITE" id="PS51085">
    <property type="entry name" value="2FE2S_FER_2"/>
    <property type="match status" value="1"/>
</dbReference>
<evidence type="ECO:0000259" key="3">
    <source>
        <dbReference type="PROSITE" id="PS51085"/>
    </source>
</evidence>
<dbReference type="Pfam" id="PF03473">
    <property type="entry name" value="MOSC"/>
    <property type="match status" value="1"/>
</dbReference>
<keyword evidence="7" id="KW-1185">Reference proteome</keyword>
<evidence type="ECO:0000259" key="4">
    <source>
        <dbReference type="PROSITE" id="PS51340"/>
    </source>
</evidence>
<dbReference type="GO" id="GO:0030151">
    <property type="term" value="F:molybdenum ion binding"/>
    <property type="evidence" value="ECO:0007669"/>
    <property type="project" value="InterPro"/>
</dbReference>
<dbReference type="SUPFAM" id="SSF50800">
    <property type="entry name" value="PK beta-barrel domain-like"/>
    <property type="match status" value="1"/>
</dbReference>
<organism evidence="6 7">
    <name type="scientific">Penicillium ucsense</name>
    <dbReference type="NCBI Taxonomy" id="2839758"/>
    <lineage>
        <taxon>Eukaryota</taxon>
        <taxon>Fungi</taxon>
        <taxon>Dikarya</taxon>
        <taxon>Ascomycota</taxon>
        <taxon>Pezizomycotina</taxon>
        <taxon>Eurotiomycetes</taxon>
        <taxon>Eurotiomycetidae</taxon>
        <taxon>Eurotiales</taxon>
        <taxon>Aspergillaceae</taxon>
        <taxon>Penicillium</taxon>
    </lineage>
</organism>
<dbReference type="PROSITE" id="PS51340">
    <property type="entry name" value="MOSC"/>
    <property type="match status" value="1"/>
</dbReference>
<dbReference type="Gene3D" id="3.40.50.80">
    <property type="entry name" value="Nucleotide-binding domain of ferredoxin-NADP reductase (FNR) module"/>
    <property type="match status" value="1"/>
</dbReference>
<dbReference type="SUPFAM" id="SSF63380">
    <property type="entry name" value="Riboflavin synthase domain-like"/>
    <property type="match status" value="1"/>
</dbReference>
<dbReference type="PANTHER" id="PTHR30212">
    <property type="entry name" value="PROTEIN YIIM"/>
    <property type="match status" value="1"/>
</dbReference>
<dbReference type="Proteomes" id="UP000631181">
    <property type="component" value="Unassembled WGS sequence"/>
</dbReference>
<dbReference type="InterPro" id="IPR012675">
    <property type="entry name" value="Beta-grasp_dom_sf"/>
</dbReference>
<dbReference type="InterPro" id="IPR017938">
    <property type="entry name" value="Riboflavin_synthase-like_b-brl"/>
</dbReference>
<dbReference type="InterPro" id="IPR005163">
    <property type="entry name" value="Tri_helical_YiiM-like"/>
</dbReference>
<evidence type="ECO:0000259" key="5">
    <source>
        <dbReference type="PROSITE" id="PS51384"/>
    </source>
</evidence>
<proteinExistence type="predicted"/>
<feature type="domain" description="2Fe-2S ferredoxin-type" evidence="3">
    <location>
        <begin position="471"/>
        <end position="553"/>
    </location>
</feature>
<name>A0A8J8WB62_9EURO</name>
<reference evidence="6" key="1">
    <citation type="journal article" date="2020" name="Front. Microbiol.">
        <title>Gene regulatory networks of Penicillium echinulatum 2HH and Penicillium oxalicum 114-2 inferred by a computational biology approach.</title>
        <authorList>
            <person name="Lenz A.R."/>
            <person name="Galan-Vasquez E."/>
            <person name="Balbinot E."/>
            <person name="De Abreu F.P."/>
            <person name="De Oliveira N.S."/>
            <person name="Da Rosa L.O."/>
            <person name="De Avila E Silva S."/>
            <person name="Camassola M."/>
            <person name="Dillon A.J.P."/>
            <person name="Perez-Rueda E."/>
        </authorList>
    </citation>
    <scope>NUCLEOTIDE SEQUENCE</scope>
    <source>
        <strain evidence="6">S1M29</strain>
    </source>
</reference>
<keyword evidence="1" id="KW-0408">Iron</keyword>
<evidence type="ECO:0008006" key="8">
    <source>
        <dbReference type="Google" id="ProtNLM"/>
    </source>
</evidence>
<dbReference type="InterPro" id="IPR006058">
    <property type="entry name" value="2Fe2S_fd_BS"/>
</dbReference>
<protein>
    <recommendedName>
        <fullName evidence="8">MOSC domain-containing protein</fullName>
    </recommendedName>
</protein>
<gene>
    <name evidence="6" type="ORF">PECM_000080</name>
</gene>
<evidence type="ECO:0000313" key="7">
    <source>
        <dbReference type="Proteomes" id="UP000631181"/>
    </source>
</evidence>
<feature type="domain" description="MOSC" evidence="4">
    <location>
        <begin position="43"/>
        <end position="180"/>
    </location>
</feature>
<dbReference type="InterPro" id="IPR001041">
    <property type="entry name" value="2Fe-2S_ferredoxin-type"/>
</dbReference>
<dbReference type="AlphaFoldDB" id="A0A8J8WB62"/>
<dbReference type="InterPro" id="IPR052353">
    <property type="entry name" value="Benzoxazolinone_Detox_Enz"/>
</dbReference>
<dbReference type="InterPro" id="IPR011037">
    <property type="entry name" value="Pyrv_Knase-like_insert_dom_sf"/>
</dbReference>
<dbReference type="GO" id="GO:0030170">
    <property type="term" value="F:pyridoxal phosphate binding"/>
    <property type="evidence" value="ECO:0007669"/>
    <property type="project" value="InterPro"/>
</dbReference>
<keyword evidence="1" id="KW-0001">2Fe-2S</keyword>
<dbReference type="InterPro" id="IPR039261">
    <property type="entry name" value="FNR_nucleotide-bd"/>
</dbReference>
<keyword evidence="2" id="KW-0411">Iron-sulfur</keyword>
<dbReference type="CDD" id="cd06185">
    <property type="entry name" value="PDR_like"/>
    <property type="match status" value="1"/>
</dbReference>